<evidence type="ECO:0000313" key="8">
    <source>
        <dbReference type="EMBL" id="GEP40774.1"/>
    </source>
</evidence>
<protein>
    <submittedName>
        <fullName evidence="8">MFS transporter</fullName>
    </submittedName>
</protein>
<feature type="transmembrane region" description="Helical" evidence="6">
    <location>
        <begin position="260"/>
        <end position="277"/>
    </location>
</feature>
<dbReference type="Pfam" id="PF07690">
    <property type="entry name" value="MFS_1"/>
    <property type="match status" value="1"/>
</dbReference>
<dbReference type="InterPro" id="IPR020846">
    <property type="entry name" value="MFS_dom"/>
</dbReference>
<dbReference type="PANTHER" id="PTHR43791:SF36">
    <property type="entry name" value="TRANSPORTER, PUTATIVE (AFU_ORTHOLOGUE AFUA_6G08340)-RELATED"/>
    <property type="match status" value="1"/>
</dbReference>
<keyword evidence="3 6" id="KW-0812">Transmembrane</keyword>
<dbReference type="OrthoDB" id="9773404at2"/>
<gene>
    <name evidence="8" type="ORF">BGE01nite_00650</name>
</gene>
<feature type="transmembrane region" description="Helical" evidence="6">
    <location>
        <begin position="112"/>
        <end position="133"/>
    </location>
</feature>
<evidence type="ECO:0000256" key="5">
    <source>
        <dbReference type="ARBA" id="ARBA00023136"/>
    </source>
</evidence>
<name>A0A512M209_9BACT</name>
<dbReference type="SUPFAM" id="SSF103473">
    <property type="entry name" value="MFS general substrate transporter"/>
    <property type="match status" value="1"/>
</dbReference>
<feature type="domain" description="Major facilitator superfamily (MFS) profile" evidence="7">
    <location>
        <begin position="20"/>
        <end position="441"/>
    </location>
</feature>
<dbReference type="InterPro" id="IPR036259">
    <property type="entry name" value="MFS_trans_sf"/>
</dbReference>
<comment type="subcellular location">
    <subcellularLocation>
        <location evidence="1">Membrane</location>
        <topology evidence="1">Multi-pass membrane protein</topology>
    </subcellularLocation>
</comment>
<dbReference type="PROSITE" id="PS50850">
    <property type="entry name" value="MFS"/>
    <property type="match status" value="1"/>
</dbReference>
<dbReference type="RefSeq" id="WP_146848263.1">
    <property type="nucleotide sequence ID" value="NZ_BKAG01000001.1"/>
</dbReference>
<dbReference type="GO" id="GO:0022857">
    <property type="term" value="F:transmembrane transporter activity"/>
    <property type="evidence" value="ECO:0007669"/>
    <property type="project" value="InterPro"/>
</dbReference>
<feature type="transmembrane region" description="Helical" evidence="6">
    <location>
        <begin position="145"/>
        <end position="167"/>
    </location>
</feature>
<evidence type="ECO:0000256" key="3">
    <source>
        <dbReference type="ARBA" id="ARBA00022692"/>
    </source>
</evidence>
<dbReference type="Gene3D" id="1.20.1250.20">
    <property type="entry name" value="MFS general substrate transporter like domains"/>
    <property type="match status" value="2"/>
</dbReference>
<comment type="caution">
    <text evidence="8">The sequence shown here is derived from an EMBL/GenBank/DDBJ whole genome shotgun (WGS) entry which is preliminary data.</text>
</comment>
<dbReference type="AlphaFoldDB" id="A0A512M209"/>
<feature type="transmembrane region" description="Helical" evidence="6">
    <location>
        <begin position="16"/>
        <end position="33"/>
    </location>
</feature>
<evidence type="ECO:0000256" key="6">
    <source>
        <dbReference type="SAM" id="Phobius"/>
    </source>
</evidence>
<dbReference type="EMBL" id="BKAG01000001">
    <property type="protein sequence ID" value="GEP40774.1"/>
    <property type="molecule type" value="Genomic_DNA"/>
</dbReference>
<feature type="transmembrane region" description="Helical" evidence="6">
    <location>
        <begin position="418"/>
        <end position="440"/>
    </location>
</feature>
<accession>A0A512M209</accession>
<feature type="transmembrane region" description="Helical" evidence="6">
    <location>
        <begin position="194"/>
        <end position="214"/>
    </location>
</feature>
<reference evidence="8 9" key="1">
    <citation type="submission" date="2019-07" db="EMBL/GenBank/DDBJ databases">
        <title>Whole genome shotgun sequence of Brevifollis gellanilyticus NBRC 108608.</title>
        <authorList>
            <person name="Hosoyama A."/>
            <person name="Uohara A."/>
            <person name="Ohji S."/>
            <person name="Ichikawa N."/>
        </authorList>
    </citation>
    <scope>NUCLEOTIDE SEQUENCE [LARGE SCALE GENOMIC DNA]</scope>
    <source>
        <strain evidence="8 9">NBRC 108608</strain>
    </source>
</reference>
<evidence type="ECO:0000259" key="7">
    <source>
        <dbReference type="PROSITE" id="PS50850"/>
    </source>
</evidence>
<keyword evidence="9" id="KW-1185">Reference proteome</keyword>
<sequence length="452" mass="50549">MPEESTSPLDRARRKAFFRLLPVLFVSYMIAYVDRVNVAVAKLTMVKDMPEFTNAVIGFGSTLFFIGYFLLEIPGSLMVERWSARKWICRIMVSWGMMAALTAFVTTPNQFYVVRFLLGLAEAGFFPGVIIYLTHWFTARDRAKALSYFLIATPFAQMLSPISNWFLKFGSSETLQSGEVIFHPKLLGLVGWQWVYIFWAIPAVLLGIGVLWLLTDRPKQAKWLTPEEAEALETELERERLLKTKGKRMTLMEAFSHPKVLLLCAAYFFITTCSHSMELFMPSVIQDWYALSTKDFTMLIVLPPLLALFGQLFGGWSSDRMQERRLHACVPIFIGALAMLFAPLTKGNLVLTMACLMVAFAGFKTYMPAFWSLPSLFLAEAAAAGSIGLINSVGNLGGATGPWILGQIKDATGSYANGFYFLASSMFIASAIVYFLGLGIRKAKETPVMIPE</sequence>
<evidence type="ECO:0000256" key="2">
    <source>
        <dbReference type="ARBA" id="ARBA00022448"/>
    </source>
</evidence>
<keyword evidence="4 6" id="KW-1133">Transmembrane helix</keyword>
<keyword evidence="5 6" id="KW-0472">Membrane</keyword>
<dbReference type="PANTHER" id="PTHR43791">
    <property type="entry name" value="PERMEASE-RELATED"/>
    <property type="match status" value="1"/>
</dbReference>
<proteinExistence type="predicted"/>
<dbReference type="Proteomes" id="UP000321577">
    <property type="component" value="Unassembled WGS sequence"/>
</dbReference>
<evidence type="ECO:0000256" key="1">
    <source>
        <dbReference type="ARBA" id="ARBA00004141"/>
    </source>
</evidence>
<feature type="transmembrane region" description="Helical" evidence="6">
    <location>
        <begin position="53"/>
        <end position="75"/>
    </location>
</feature>
<dbReference type="CDD" id="cd17319">
    <property type="entry name" value="MFS_ExuT_GudP_like"/>
    <property type="match status" value="1"/>
</dbReference>
<feature type="transmembrane region" description="Helical" evidence="6">
    <location>
        <begin position="297"/>
        <end position="314"/>
    </location>
</feature>
<dbReference type="InterPro" id="IPR011701">
    <property type="entry name" value="MFS"/>
</dbReference>
<dbReference type="GO" id="GO:0016020">
    <property type="term" value="C:membrane"/>
    <property type="evidence" value="ECO:0007669"/>
    <property type="project" value="UniProtKB-SubCell"/>
</dbReference>
<feature type="transmembrane region" description="Helical" evidence="6">
    <location>
        <begin position="350"/>
        <end position="369"/>
    </location>
</feature>
<evidence type="ECO:0000256" key="4">
    <source>
        <dbReference type="ARBA" id="ARBA00022989"/>
    </source>
</evidence>
<keyword evidence="2" id="KW-0813">Transport</keyword>
<feature type="transmembrane region" description="Helical" evidence="6">
    <location>
        <begin position="326"/>
        <end position="344"/>
    </location>
</feature>
<feature type="transmembrane region" description="Helical" evidence="6">
    <location>
        <begin position="87"/>
        <end position="106"/>
    </location>
</feature>
<evidence type="ECO:0000313" key="9">
    <source>
        <dbReference type="Proteomes" id="UP000321577"/>
    </source>
</evidence>
<feature type="transmembrane region" description="Helical" evidence="6">
    <location>
        <begin position="376"/>
        <end position="398"/>
    </location>
</feature>
<organism evidence="8 9">
    <name type="scientific">Brevifollis gellanilyticus</name>
    <dbReference type="NCBI Taxonomy" id="748831"/>
    <lineage>
        <taxon>Bacteria</taxon>
        <taxon>Pseudomonadati</taxon>
        <taxon>Verrucomicrobiota</taxon>
        <taxon>Verrucomicrobiia</taxon>
        <taxon>Verrucomicrobiales</taxon>
        <taxon>Verrucomicrobiaceae</taxon>
    </lineage>
</organism>